<evidence type="ECO:0000259" key="3">
    <source>
        <dbReference type="PROSITE" id="PS51522"/>
    </source>
</evidence>
<feature type="compositionally biased region" description="Basic and acidic residues" evidence="2">
    <location>
        <begin position="242"/>
        <end position="252"/>
    </location>
</feature>
<dbReference type="InterPro" id="IPR024161">
    <property type="entry name" value="Znf_nanos-typ"/>
</dbReference>
<name>A0A914R582_9BILA</name>
<feature type="region of interest" description="Disordered" evidence="2">
    <location>
        <begin position="752"/>
        <end position="831"/>
    </location>
</feature>
<accession>A0A914R582</accession>
<dbReference type="AlphaFoldDB" id="A0A914R582"/>
<feature type="compositionally biased region" description="Gly residues" evidence="2">
    <location>
        <begin position="792"/>
        <end position="815"/>
    </location>
</feature>
<feature type="compositionally biased region" description="Basic residues" evidence="2">
    <location>
        <begin position="217"/>
        <end position="226"/>
    </location>
</feature>
<dbReference type="GO" id="GO:0006417">
    <property type="term" value="P:regulation of translation"/>
    <property type="evidence" value="ECO:0007669"/>
    <property type="project" value="UniProtKB-UniRule"/>
</dbReference>
<reference evidence="5" key="1">
    <citation type="submission" date="2022-11" db="UniProtKB">
        <authorList>
            <consortium name="WormBaseParasite"/>
        </authorList>
    </citation>
    <scope>IDENTIFICATION</scope>
</reference>
<feature type="compositionally biased region" description="Low complexity" evidence="2">
    <location>
        <begin position="202"/>
        <end position="215"/>
    </location>
</feature>
<dbReference type="Gene3D" id="4.10.60.30">
    <property type="entry name" value="Nanos, RNA-binding domain"/>
    <property type="match status" value="1"/>
</dbReference>
<feature type="region of interest" description="Disordered" evidence="2">
    <location>
        <begin position="60"/>
        <end position="124"/>
    </location>
</feature>
<evidence type="ECO:0000256" key="2">
    <source>
        <dbReference type="SAM" id="MobiDB-lite"/>
    </source>
</evidence>
<feature type="domain" description="Nanos-type" evidence="3">
    <location>
        <begin position="596"/>
        <end position="650"/>
    </location>
</feature>
<feature type="region of interest" description="Disordered" evidence="2">
    <location>
        <begin position="455"/>
        <end position="562"/>
    </location>
</feature>
<evidence type="ECO:0000313" key="4">
    <source>
        <dbReference type="Proteomes" id="UP000887578"/>
    </source>
</evidence>
<keyword evidence="1" id="KW-0862">Zinc</keyword>
<protein>
    <submittedName>
        <fullName evidence="5">Nanos-type domain-containing protein</fullName>
    </submittedName>
</protein>
<dbReference type="PROSITE" id="PS51522">
    <property type="entry name" value="ZF_NANOS"/>
    <property type="match status" value="1"/>
</dbReference>
<dbReference type="GO" id="GO:0008270">
    <property type="term" value="F:zinc ion binding"/>
    <property type="evidence" value="ECO:0007669"/>
    <property type="project" value="UniProtKB-KW"/>
</dbReference>
<dbReference type="WBParaSite" id="PDA_v2.g6586.t1">
    <property type="protein sequence ID" value="PDA_v2.g6586.t1"/>
    <property type="gene ID" value="PDA_v2.g6586"/>
</dbReference>
<dbReference type="Proteomes" id="UP000887578">
    <property type="component" value="Unplaced"/>
</dbReference>
<feature type="compositionally biased region" description="Polar residues" evidence="2">
    <location>
        <begin position="165"/>
        <end position="187"/>
    </location>
</feature>
<dbReference type="GO" id="GO:0003723">
    <property type="term" value="F:RNA binding"/>
    <property type="evidence" value="ECO:0007669"/>
    <property type="project" value="UniProtKB-UniRule"/>
</dbReference>
<feature type="compositionally biased region" description="Polar residues" evidence="2">
    <location>
        <begin position="496"/>
        <end position="505"/>
    </location>
</feature>
<feature type="compositionally biased region" description="Basic and acidic residues" evidence="2">
    <location>
        <begin position="455"/>
        <end position="485"/>
    </location>
</feature>
<feature type="compositionally biased region" description="Gly residues" evidence="2">
    <location>
        <begin position="822"/>
        <end position="831"/>
    </location>
</feature>
<dbReference type="InterPro" id="IPR038129">
    <property type="entry name" value="Nanos_sf"/>
</dbReference>
<feature type="compositionally biased region" description="Low complexity" evidence="2">
    <location>
        <begin position="73"/>
        <end position="86"/>
    </location>
</feature>
<feature type="region of interest" description="Disordered" evidence="2">
    <location>
        <begin position="136"/>
        <end position="262"/>
    </location>
</feature>
<keyword evidence="1" id="KW-0479">Metal-binding</keyword>
<organism evidence="4 5">
    <name type="scientific">Panagrolaimus davidi</name>
    <dbReference type="NCBI Taxonomy" id="227884"/>
    <lineage>
        <taxon>Eukaryota</taxon>
        <taxon>Metazoa</taxon>
        <taxon>Ecdysozoa</taxon>
        <taxon>Nematoda</taxon>
        <taxon>Chromadorea</taxon>
        <taxon>Rhabditida</taxon>
        <taxon>Tylenchina</taxon>
        <taxon>Panagrolaimomorpha</taxon>
        <taxon>Panagrolaimoidea</taxon>
        <taxon>Panagrolaimidae</taxon>
        <taxon>Panagrolaimus</taxon>
    </lineage>
</organism>
<proteinExistence type="inferred from homology"/>
<feature type="region of interest" description="Disordered" evidence="2">
    <location>
        <begin position="1"/>
        <end position="41"/>
    </location>
</feature>
<evidence type="ECO:0000313" key="5">
    <source>
        <dbReference type="WBParaSite" id="PDA_v2.g6586.t1"/>
    </source>
</evidence>
<feature type="compositionally biased region" description="Pro residues" evidence="2">
    <location>
        <begin position="109"/>
        <end position="122"/>
    </location>
</feature>
<keyword evidence="4" id="KW-1185">Reference proteome</keyword>
<sequence length="831" mass="92253">MHTQNQPPNAGVRQVQFTGPPPPPRQPFMNQGMPYGQLPGGQNPTFFHQQLPTNVHYTQLPQLGRAGGGSVISESTTSPPSVASTPGIPPPNTNHGNPLQPCPAVYYQQPPPPQRFMQPPPQQQQQLVYVIPTFQHQQPPQQQHQGGRPRPPFNNGQRPPPPMMQFQTLPPNFNMNQRFPVNFNPQSVMPPMEGQYFDPSMQQQQQLQQQQPQQQHFHNKNYRGKNGRGNGNSSQSSRRGSIRYDQRPDRPPSHPSPDSLLPQFAEQNVPLQQGQIMQQNPAYALSQFPPALLPPQGQQYFIHQQFSQEAQMGQPVYLLQGDPSNFQQQNQYYPAFQMVLPQQQMQQQHQQHLPMDPHHPQHPSQQFISTPPSHTAIQEELFEAIKELQLEEKVKEQHHDPSERIEPAGVPALDAVSVQSDADDYTPAGTPQSLNPLDGEQMDQILMGNDIAEKPLQNKEEKPFEKEDNNRKQDIQRKRQQKPEQQHYQPPRGGRTNAQRTNSWKSSTSQQSSQLTKIAEEKPKPTYPTAPMIFEPSKPTSVPSDTPTPRASPTPPPKPKEVNKLADVPMIGGVPLIGGKPLVAGVAEKAESVNEHCTYCELLGKSRHEITNHSLNSAKGIPACPLFRVDGCKLCGAKGDSAHLEEFCKKKANKENSDFKSMASQVFNMTPAEKGGIVLKDMGNHPTVQQIVSHPDEGFQNGIQIATQKTFIAQEKFRNDDQKEFEQNQIAEQHAHAMSQRQYHDDRSYREDRFYRGGRSGPRGSGGDRGGGGGRGFSGQTYSGSRSRDGGSRGGNTGGGGGSRGSGGNRGGQYGGNERRTGGGGGNRYRN</sequence>
<keyword evidence="1" id="KW-0863">Zinc-finger</keyword>
<dbReference type="Pfam" id="PF05741">
    <property type="entry name" value="zf-nanos"/>
    <property type="match status" value="1"/>
</dbReference>
<feature type="compositionally biased region" description="Low complexity" evidence="2">
    <location>
        <begin position="136"/>
        <end position="157"/>
    </location>
</feature>
<keyword evidence="1" id="KW-0694">RNA-binding</keyword>
<comment type="similarity">
    <text evidence="1">Belongs to the nanos family.</text>
</comment>
<evidence type="ECO:0000256" key="1">
    <source>
        <dbReference type="PROSITE-ProRule" id="PRU00855"/>
    </source>
</evidence>
<keyword evidence="1" id="KW-0810">Translation regulation</keyword>
<feature type="compositionally biased region" description="Gly residues" evidence="2">
    <location>
        <begin position="758"/>
        <end position="777"/>
    </location>
</feature>